<dbReference type="Pfam" id="PF02386">
    <property type="entry name" value="TrkH"/>
    <property type="match status" value="1"/>
</dbReference>
<feature type="region of interest" description="Disordered" evidence="11">
    <location>
        <begin position="145"/>
        <end position="169"/>
    </location>
</feature>
<evidence type="ECO:0000313" key="12">
    <source>
        <dbReference type="EMBL" id="KAK6354710.1"/>
    </source>
</evidence>
<feature type="transmembrane region" description="Helical" evidence="10">
    <location>
        <begin position="693"/>
        <end position="712"/>
    </location>
</feature>
<evidence type="ECO:0000256" key="1">
    <source>
        <dbReference type="ARBA" id="ARBA00004141"/>
    </source>
</evidence>
<proteinExistence type="inferred from homology"/>
<keyword evidence="5 10" id="KW-0812">Transmembrane</keyword>
<sequence length="853" mass="95976">MFEINRPTWFPRRPRLNFITLHYLFIVGFCIVGSIMLYPIKNMAYVDALFFASGASTQSGLNTIDINQLKTYQQIVLMMISWFTNPIVINTGVVFIRLYWFEKRFDTIVESSRAFVSRRTMSRRKSESEGVDDAERGVAGRTITVLPGSGRKTNREKADENTTNGNKDLQEFRKNYGNLSMPHRPISFPTFRSHGRSKSDANHRLAIQQSKPGGVFADGGGDHEFAVEDEEEEAPRPPVSPLPILNDPLSDIPEKGGEPSTPAHISFADPKVKRRKDSEVYVVPTPFDVETRGSGLAHKVVNDDDDDDGRGPKDEEPPSSSMDNQAGLMRRAITIDEPTLTHNSAYARQRIKSVQRGSTDPSYLHTPASPGIHRVFSDAFRRRRNSSPSRSVKVLDAPYLSYTPTIGRNSQFNYGELTDEQKEELGGVEYRSLRLLAYILVGYFLFFQVFGILCLLPWIHTQLKWALIVDAAGQNRTWWAIFTASSAFTDLGFTLTPDSMVSFNTATWPLLAMSYLIIIGNTGFPCMLRFIIWLLWKICPKSLVAKESLHFLLDHPRRCFTLLFPSTATWWLFAILVILNATDVLLFIVLDLTNHDVVSLPVNYRILDAFFQAVATRTAGFAAVNLADLHPGVQVSYLIMMYISVFPIAISVRKTNVYEERSLGIYADHEEHDDPNDHSFVGAHLRKQLSFDLWYVFLGLFAICIAEGTRIANRTDYAFTQFSVLFEVVSAYGTVGLSLGYPNVNTSFSSQLTTFSKIVIMAMMIRGRHRGLPYELDRAILLPSESLQQKEEEDAALRMQMRVDTVERRSIRPISRHATMDGANGNMNGHDKVDGSDSDSVGVTSGFQPPQTA</sequence>
<organism evidence="12 13">
    <name type="scientific">Orbilia brochopaga</name>
    <dbReference type="NCBI Taxonomy" id="3140254"/>
    <lineage>
        <taxon>Eukaryota</taxon>
        <taxon>Fungi</taxon>
        <taxon>Dikarya</taxon>
        <taxon>Ascomycota</taxon>
        <taxon>Pezizomycotina</taxon>
        <taxon>Orbiliomycetes</taxon>
        <taxon>Orbiliales</taxon>
        <taxon>Orbiliaceae</taxon>
        <taxon>Orbilia</taxon>
    </lineage>
</organism>
<evidence type="ECO:0000256" key="7">
    <source>
        <dbReference type="ARBA" id="ARBA00022989"/>
    </source>
</evidence>
<evidence type="ECO:0000256" key="5">
    <source>
        <dbReference type="ARBA" id="ARBA00022692"/>
    </source>
</evidence>
<feature type="transmembrane region" description="Helical" evidence="10">
    <location>
        <begin position="570"/>
        <end position="590"/>
    </location>
</feature>
<dbReference type="GO" id="GO:0005886">
    <property type="term" value="C:plasma membrane"/>
    <property type="evidence" value="ECO:0007669"/>
    <property type="project" value="InterPro"/>
</dbReference>
<keyword evidence="4 10" id="KW-0633">Potassium transport</keyword>
<feature type="transmembrane region" description="Helical" evidence="10">
    <location>
        <begin position="75"/>
        <end position="100"/>
    </location>
</feature>
<feature type="region of interest" description="Disordered" evidence="11">
    <location>
        <begin position="228"/>
        <end position="276"/>
    </location>
</feature>
<evidence type="ECO:0000256" key="6">
    <source>
        <dbReference type="ARBA" id="ARBA00022958"/>
    </source>
</evidence>
<feature type="transmembrane region" description="Helical" evidence="10">
    <location>
        <begin position="435"/>
        <end position="458"/>
    </location>
</feature>
<name>A0AAV9V7D8_9PEZI</name>
<protein>
    <recommendedName>
        <fullName evidence="10">Potassium transport protein</fullName>
    </recommendedName>
</protein>
<evidence type="ECO:0000313" key="13">
    <source>
        <dbReference type="Proteomes" id="UP001375240"/>
    </source>
</evidence>
<evidence type="ECO:0000256" key="11">
    <source>
        <dbReference type="SAM" id="MobiDB-lite"/>
    </source>
</evidence>
<dbReference type="NCBIfam" id="TIGR00934">
    <property type="entry name" value="2a38euk"/>
    <property type="match status" value="1"/>
</dbReference>
<gene>
    <name evidence="12" type="primary">TRK1</name>
    <name evidence="12" type="ORF">TWF696_003849</name>
</gene>
<feature type="region of interest" description="Disordered" evidence="11">
    <location>
        <begin position="293"/>
        <end position="326"/>
    </location>
</feature>
<dbReference type="AlphaFoldDB" id="A0AAV9V7D8"/>
<evidence type="ECO:0000256" key="4">
    <source>
        <dbReference type="ARBA" id="ARBA00022538"/>
    </source>
</evidence>
<dbReference type="PIRSF" id="PIRSF002450">
    <property type="entry name" value="K+_transpter_TRK"/>
    <property type="match status" value="1"/>
</dbReference>
<keyword evidence="8 10" id="KW-0406">Ion transport</keyword>
<dbReference type="PANTHER" id="PTHR31064">
    <property type="entry name" value="POTASSIUM TRANSPORT PROTEIN DDB_G0292412-RELATED"/>
    <property type="match status" value="1"/>
</dbReference>
<dbReference type="GO" id="GO:0140107">
    <property type="term" value="F:high-affinity potassium ion transmembrane transporter activity"/>
    <property type="evidence" value="ECO:0007669"/>
    <property type="project" value="TreeGrafter"/>
</dbReference>
<dbReference type="InterPro" id="IPR003445">
    <property type="entry name" value="Cat_transpt"/>
</dbReference>
<dbReference type="InterPro" id="IPR015958">
    <property type="entry name" value="Trk1_fungi"/>
</dbReference>
<feature type="transmembrane region" description="Helical" evidence="10">
    <location>
        <begin position="508"/>
        <end position="536"/>
    </location>
</feature>
<keyword evidence="9 10" id="KW-0472">Membrane</keyword>
<evidence type="ECO:0000256" key="9">
    <source>
        <dbReference type="ARBA" id="ARBA00023136"/>
    </source>
</evidence>
<dbReference type="Proteomes" id="UP001375240">
    <property type="component" value="Unassembled WGS sequence"/>
</dbReference>
<keyword evidence="7 10" id="KW-1133">Transmembrane helix</keyword>
<dbReference type="InterPro" id="IPR004773">
    <property type="entry name" value="K/Na_transp_Trk1/HKT1"/>
</dbReference>
<keyword evidence="13" id="KW-1185">Reference proteome</keyword>
<dbReference type="EMBL" id="JAVHNQ010000002">
    <property type="protein sequence ID" value="KAK6354710.1"/>
    <property type="molecule type" value="Genomic_DNA"/>
</dbReference>
<keyword evidence="3 10" id="KW-0813">Transport</keyword>
<feature type="transmembrane region" description="Helical" evidence="10">
    <location>
        <begin position="724"/>
        <end position="742"/>
    </location>
</feature>
<dbReference type="InterPro" id="IPR051143">
    <property type="entry name" value="TrkH_K-transport"/>
</dbReference>
<feature type="transmembrane region" description="Helical" evidence="10">
    <location>
        <begin position="635"/>
        <end position="652"/>
    </location>
</feature>
<evidence type="ECO:0000256" key="3">
    <source>
        <dbReference type="ARBA" id="ARBA00022448"/>
    </source>
</evidence>
<dbReference type="PANTHER" id="PTHR31064:SF30">
    <property type="entry name" value="HIGH-AFFINITY POTASSIUM TRANSPORT PROTEIN-RELATED"/>
    <property type="match status" value="1"/>
</dbReference>
<comment type="similarity">
    <text evidence="2 10">Belongs to the TrkH potassium transport family.</text>
</comment>
<comment type="subcellular location">
    <subcellularLocation>
        <location evidence="1">Membrane</location>
        <topology evidence="1">Multi-pass membrane protein</topology>
    </subcellularLocation>
</comment>
<evidence type="ECO:0000256" key="10">
    <source>
        <dbReference type="PIRNR" id="PIRNR002450"/>
    </source>
</evidence>
<dbReference type="GO" id="GO:0030007">
    <property type="term" value="P:intracellular potassium ion homeostasis"/>
    <property type="evidence" value="ECO:0007669"/>
    <property type="project" value="UniProtKB-UniRule"/>
</dbReference>
<feature type="transmembrane region" description="Helical" evidence="10">
    <location>
        <begin position="21"/>
        <end position="40"/>
    </location>
</feature>
<evidence type="ECO:0000256" key="8">
    <source>
        <dbReference type="ARBA" id="ARBA00023065"/>
    </source>
</evidence>
<accession>A0AAV9V7D8</accession>
<feature type="region of interest" description="Disordered" evidence="11">
    <location>
        <begin position="815"/>
        <end position="853"/>
    </location>
</feature>
<evidence type="ECO:0000256" key="2">
    <source>
        <dbReference type="ARBA" id="ARBA00009137"/>
    </source>
</evidence>
<reference evidence="12 13" key="1">
    <citation type="submission" date="2019-10" db="EMBL/GenBank/DDBJ databases">
        <authorList>
            <person name="Palmer J.M."/>
        </authorList>
    </citation>
    <scope>NUCLEOTIDE SEQUENCE [LARGE SCALE GENOMIC DNA]</scope>
    <source>
        <strain evidence="12 13">TWF696</strain>
    </source>
</reference>
<dbReference type="GO" id="GO:1990573">
    <property type="term" value="P:potassium ion import across plasma membrane"/>
    <property type="evidence" value="ECO:0007669"/>
    <property type="project" value="TreeGrafter"/>
</dbReference>
<comment type="caution">
    <text evidence="12">The sequence shown here is derived from an EMBL/GenBank/DDBJ whole genome shotgun (WGS) entry which is preliminary data.</text>
</comment>
<keyword evidence="6 10" id="KW-0630">Potassium</keyword>